<sequence length="309" mass="35408">MIDCVVNSNRVTRIKMFRVDMCGFEEIGRFESWFEFAVTKKAESIHLVGVQQLRLNGPFLRLPNTNGLDCLKDLYLCYIKMTDQDFELLVSNCPVLECLEIESCRELGNVSIVGHSKLKFVKFSDIIPLKSIVIRDAISLVSLMFHCLERECVFQLSNIPLLTKLDFRESGYKVKLAELLPGISSCIRDQLQLMSLSTSNIIYTSPLDIQDPESCWIDLVNIKHLELVIDMDNFGDQWPFSRYLCRLVESCGSLEKLVIKFQHILDDEVLEMESRELPGSLQKLTVMPCGEDALARACHDFRHISFLVL</sequence>
<accession>A0ABD1GA36</accession>
<comment type="caution">
    <text evidence="2">The sequence shown here is derived from an EMBL/GenBank/DDBJ whole genome shotgun (WGS) entry which is preliminary data.</text>
</comment>
<gene>
    <name evidence="2" type="ORF">AAHA92_24933</name>
</gene>
<protein>
    <recommendedName>
        <fullName evidence="1">F-box/LRR-repeat protein 15/At3g58940/PEG3-like LRR domain-containing protein</fullName>
    </recommendedName>
</protein>
<evidence type="ECO:0000313" key="2">
    <source>
        <dbReference type="EMBL" id="KAL1540605.1"/>
    </source>
</evidence>
<evidence type="ECO:0000259" key="1">
    <source>
        <dbReference type="Pfam" id="PF24758"/>
    </source>
</evidence>
<reference evidence="2 3" key="1">
    <citation type="submission" date="2024-06" db="EMBL/GenBank/DDBJ databases">
        <title>A chromosome level genome sequence of Diviner's sage (Salvia divinorum).</title>
        <authorList>
            <person name="Ford S.A."/>
            <person name="Ro D.-K."/>
            <person name="Ness R.W."/>
            <person name="Phillips M.A."/>
        </authorList>
    </citation>
    <scope>NUCLEOTIDE SEQUENCE [LARGE SCALE GENOMIC DNA]</scope>
    <source>
        <strain evidence="2">SAF-2024a</strain>
        <tissue evidence="2">Leaf</tissue>
    </source>
</reference>
<dbReference type="PANTHER" id="PTHR34145:SF68">
    <property type="entry name" value="FBD DOMAIN-CONTAINING PROTEIN"/>
    <property type="match status" value="1"/>
</dbReference>
<dbReference type="SUPFAM" id="SSF52047">
    <property type="entry name" value="RNI-like"/>
    <property type="match status" value="1"/>
</dbReference>
<dbReference type="PANTHER" id="PTHR34145">
    <property type="entry name" value="OS02G0105600 PROTEIN"/>
    <property type="match status" value="1"/>
</dbReference>
<keyword evidence="3" id="KW-1185">Reference proteome</keyword>
<proteinExistence type="predicted"/>
<dbReference type="AlphaFoldDB" id="A0ABD1GA36"/>
<dbReference type="InterPro" id="IPR055411">
    <property type="entry name" value="LRR_FXL15/At3g58940/PEG3-like"/>
</dbReference>
<evidence type="ECO:0000313" key="3">
    <source>
        <dbReference type="Proteomes" id="UP001567538"/>
    </source>
</evidence>
<dbReference type="Gene3D" id="3.80.10.10">
    <property type="entry name" value="Ribonuclease Inhibitor"/>
    <property type="match status" value="1"/>
</dbReference>
<dbReference type="InterPro" id="IPR032675">
    <property type="entry name" value="LRR_dom_sf"/>
</dbReference>
<dbReference type="Pfam" id="PF24758">
    <property type="entry name" value="LRR_At5g56370"/>
    <property type="match status" value="1"/>
</dbReference>
<feature type="domain" description="F-box/LRR-repeat protein 15/At3g58940/PEG3-like LRR" evidence="1">
    <location>
        <begin position="58"/>
        <end position="162"/>
    </location>
</feature>
<dbReference type="Proteomes" id="UP001567538">
    <property type="component" value="Unassembled WGS sequence"/>
</dbReference>
<organism evidence="2 3">
    <name type="scientific">Salvia divinorum</name>
    <name type="common">Maria pastora</name>
    <name type="synonym">Diviner's sage</name>
    <dbReference type="NCBI Taxonomy" id="28513"/>
    <lineage>
        <taxon>Eukaryota</taxon>
        <taxon>Viridiplantae</taxon>
        <taxon>Streptophyta</taxon>
        <taxon>Embryophyta</taxon>
        <taxon>Tracheophyta</taxon>
        <taxon>Spermatophyta</taxon>
        <taxon>Magnoliopsida</taxon>
        <taxon>eudicotyledons</taxon>
        <taxon>Gunneridae</taxon>
        <taxon>Pentapetalae</taxon>
        <taxon>asterids</taxon>
        <taxon>lamiids</taxon>
        <taxon>Lamiales</taxon>
        <taxon>Lamiaceae</taxon>
        <taxon>Nepetoideae</taxon>
        <taxon>Mentheae</taxon>
        <taxon>Salviinae</taxon>
        <taxon>Salvia</taxon>
        <taxon>Salvia subgen. Calosphace</taxon>
    </lineage>
</organism>
<name>A0ABD1GA36_SALDI</name>
<dbReference type="EMBL" id="JBEAFC010000009">
    <property type="protein sequence ID" value="KAL1540605.1"/>
    <property type="molecule type" value="Genomic_DNA"/>
</dbReference>
<dbReference type="InterPro" id="IPR053772">
    <property type="entry name" value="At1g61320/At1g61330-like"/>
</dbReference>